<keyword evidence="2" id="KW-1185">Reference proteome</keyword>
<dbReference type="EMBL" id="CAJVCE010000012">
    <property type="protein sequence ID" value="CAG7648452.1"/>
    <property type="molecule type" value="Genomic_DNA"/>
</dbReference>
<organism evidence="1 2">
    <name type="scientific">Paenibacillus allorhizosphaerae</name>
    <dbReference type="NCBI Taxonomy" id="2849866"/>
    <lineage>
        <taxon>Bacteria</taxon>
        <taxon>Bacillati</taxon>
        <taxon>Bacillota</taxon>
        <taxon>Bacilli</taxon>
        <taxon>Bacillales</taxon>
        <taxon>Paenibacillaceae</taxon>
        <taxon>Paenibacillus</taxon>
    </lineage>
</organism>
<dbReference type="RefSeq" id="WP_218100501.1">
    <property type="nucleotide sequence ID" value="NZ_CAJVCE010000012.1"/>
</dbReference>
<dbReference type="Proteomes" id="UP000730618">
    <property type="component" value="Unassembled WGS sequence"/>
</dbReference>
<name>A0ABM8VLR7_9BACL</name>
<protein>
    <submittedName>
        <fullName evidence="1">Uncharacterized protein</fullName>
    </submittedName>
</protein>
<reference evidence="1 2" key="1">
    <citation type="submission" date="2021-06" db="EMBL/GenBank/DDBJ databases">
        <authorList>
            <person name="Criscuolo A."/>
        </authorList>
    </citation>
    <scope>NUCLEOTIDE SEQUENCE [LARGE SCALE GENOMIC DNA]</scope>
    <source>
        <strain evidence="2">CIP 111802</strain>
    </source>
</reference>
<proteinExistence type="predicted"/>
<evidence type="ECO:0000313" key="1">
    <source>
        <dbReference type="EMBL" id="CAG7648452.1"/>
    </source>
</evidence>
<gene>
    <name evidence="1" type="ORF">PAECIP111802_04214</name>
</gene>
<evidence type="ECO:0000313" key="2">
    <source>
        <dbReference type="Proteomes" id="UP000730618"/>
    </source>
</evidence>
<comment type="caution">
    <text evidence="1">The sequence shown here is derived from an EMBL/GenBank/DDBJ whole genome shotgun (WGS) entry which is preliminary data.</text>
</comment>
<sequence length="71" mass="7307">MHFGRPRFSAGFLCVETAISNTARTGAETWTGAGGQGHGSHQQVGKCIDYPNYAAAPAPDKAAAAAAAPRY</sequence>
<accession>A0ABM8VLR7</accession>